<dbReference type="CDD" id="cd04485">
    <property type="entry name" value="DnaE_OBF"/>
    <property type="match status" value="1"/>
</dbReference>
<protein>
    <submittedName>
        <fullName evidence="3 4">DNA polymerase III subunit alpha</fullName>
    </submittedName>
</protein>
<dbReference type="InterPro" id="IPR029460">
    <property type="entry name" value="DNAPol_HHH"/>
</dbReference>
<evidence type="ECO:0000259" key="2">
    <source>
        <dbReference type="Pfam" id="PF14579"/>
    </source>
</evidence>
<dbReference type="InterPro" id="IPR004805">
    <property type="entry name" value="DnaE2/DnaE/PolC"/>
</dbReference>
<reference evidence="3" key="2">
    <citation type="submission" date="2019-11" db="EMBL/GenBank/DDBJ databases">
        <title>Improved Assembly of Tolypothrix boutellei genome.</title>
        <authorList>
            <person name="Sarangi A.N."/>
            <person name="Mukherjee M."/>
            <person name="Ghosh S."/>
            <person name="Singh D."/>
            <person name="Das A."/>
            <person name="Kant S."/>
            <person name="Prusty A."/>
            <person name="Tripathy S."/>
        </authorList>
    </citation>
    <scope>NUCLEOTIDE SEQUENCE</scope>
    <source>
        <strain evidence="3">VB521301</strain>
    </source>
</reference>
<dbReference type="PROSITE" id="PS50818">
    <property type="entry name" value="INTEIN_C_TER"/>
    <property type="match status" value="1"/>
</dbReference>
<reference evidence="4" key="1">
    <citation type="journal article" date="2015" name="Genome Announc.">
        <title>Draft Genome Sequence of Tolypothrix boutellei Strain VB521301.</title>
        <authorList>
            <person name="Chandrababunaidu M.M."/>
            <person name="Singh D."/>
            <person name="Sen D."/>
            <person name="Bhan S."/>
            <person name="Das S."/>
            <person name="Gupta A."/>
            <person name="Adhikary S.P."/>
            <person name="Tripathy S."/>
        </authorList>
    </citation>
    <scope>NUCLEOTIDE SEQUENCE</scope>
    <source>
        <strain evidence="4">VB521301</strain>
    </source>
</reference>
<dbReference type="InterPro" id="IPR004365">
    <property type="entry name" value="NA-bd_OB_tRNA"/>
</dbReference>
<evidence type="ECO:0000313" key="4">
    <source>
        <dbReference type="EMBL" id="KIE09306.1"/>
    </source>
</evidence>
<feature type="domain" description="OB" evidence="1">
    <location>
        <begin position="295"/>
        <end position="361"/>
    </location>
</feature>
<dbReference type="Gene3D" id="1.10.150.870">
    <property type="match status" value="1"/>
</dbReference>
<evidence type="ECO:0000313" key="3">
    <source>
        <dbReference type="EMBL" id="KAF3884945.1"/>
    </source>
</evidence>
<proteinExistence type="predicted"/>
<comment type="caution">
    <text evidence="4">The sequence shown here is derived from an EMBL/GenBank/DDBJ whole genome shotgun (WGS) entry which is preliminary data.</text>
</comment>
<dbReference type="EMBL" id="JHEG02000058">
    <property type="protein sequence ID" value="KIE09306.1"/>
    <property type="molecule type" value="Genomic_DNA"/>
</dbReference>
<accession>A0A0C1N9H0</accession>
<dbReference type="OrthoDB" id="525324at2"/>
<sequence length="453" mass="50624">MVKILTRKSIGKQTVYDIGVERDHNFVIKNGSVASNCFNKSHSTAYGYVTYQTAYLKANYPLEYMAALLTANSDDTDKVQKYIATCMSMGIQIEPPDINRSGVDFTPSGGKILFGLSAVRNVGQNAIACILEAREKEGEFKSLANFCDRVDLRAVNRRTLEALISCGAFDKMDSNRNQLVHDLELIYDWAQSRARDRASGQGNLFDLLGSGFSTTSTNKIPNGFESAPKAKPVLDFPPQEKLRMEKELLGFYVSDHPLKAVRQAARVLSPINLSQLGEQKEDSTITAIVMLNGVKKVMTKKGDPMAILQIEDLTAQSEAVVFPKIYEKINSLLAVDVRLIIWGKLDRRDDQAQLIVEDAEPVETVQMVMVELSPFQATSIEEQDRLRGILINAQLGDKEKSKVPVVGIIQSENSRYYVRLGRQFWVQDSRIAVHSLQNARFTAYVQNLQQADK</sequence>
<feature type="domain" description="DNA polymerase helix-hairpin-helix motif" evidence="2">
    <location>
        <begin position="90"/>
        <end position="179"/>
    </location>
</feature>
<dbReference type="Pfam" id="PF01336">
    <property type="entry name" value="tRNA_anti-codon"/>
    <property type="match status" value="1"/>
</dbReference>
<name>A0A0C1N9H0_9CYAN</name>
<dbReference type="Pfam" id="PF14579">
    <property type="entry name" value="HHH_6"/>
    <property type="match status" value="1"/>
</dbReference>
<dbReference type="InterPro" id="IPR030934">
    <property type="entry name" value="Intein_C"/>
</dbReference>
<evidence type="ECO:0000259" key="1">
    <source>
        <dbReference type="Pfam" id="PF01336"/>
    </source>
</evidence>
<dbReference type="GO" id="GO:0006260">
    <property type="term" value="P:DNA replication"/>
    <property type="evidence" value="ECO:0007669"/>
    <property type="project" value="InterPro"/>
</dbReference>
<dbReference type="STRING" id="1479485.DA73_0233590"/>
<dbReference type="RefSeq" id="WP_038089022.1">
    <property type="nucleotide sequence ID" value="NZ_JHEG04000001.1"/>
</dbReference>
<dbReference type="GO" id="GO:0003676">
    <property type="term" value="F:nucleic acid binding"/>
    <property type="evidence" value="ECO:0007669"/>
    <property type="project" value="InterPro"/>
</dbReference>
<evidence type="ECO:0000313" key="5">
    <source>
        <dbReference type="Proteomes" id="UP000029738"/>
    </source>
</evidence>
<keyword evidence="5" id="KW-1185">Reference proteome</keyword>
<dbReference type="EMBL" id="JHEG04000001">
    <property type="protein sequence ID" value="KAF3884945.1"/>
    <property type="molecule type" value="Genomic_DNA"/>
</dbReference>
<dbReference type="GO" id="GO:0008408">
    <property type="term" value="F:3'-5' exonuclease activity"/>
    <property type="evidence" value="ECO:0007669"/>
    <property type="project" value="InterPro"/>
</dbReference>
<dbReference type="NCBIfam" id="NF005616">
    <property type="entry name" value="PRK07373.1"/>
    <property type="match status" value="1"/>
</dbReference>
<dbReference type="NCBIfam" id="TIGR01443">
    <property type="entry name" value="intein_Cterm"/>
    <property type="match status" value="1"/>
</dbReference>
<gene>
    <name evidence="4" type="ORF">DA73_0233590</name>
    <name evidence="3" type="ORF">DA73_0400005325</name>
</gene>
<dbReference type="Gene3D" id="2.170.16.10">
    <property type="entry name" value="Hedgehog/Intein (Hint) domain"/>
    <property type="match status" value="1"/>
</dbReference>
<dbReference type="Proteomes" id="UP000029738">
    <property type="component" value="Unassembled WGS sequence"/>
</dbReference>
<dbReference type="AlphaFoldDB" id="A0A0C1N9H0"/>
<dbReference type="PANTHER" id="PTHR32294">
    <property type="entry name" value="DNA POLYMERASE III SUBUNIT ALPHA"/>
    <property type="match status" value="1"/>
</dbReference>
<dbReference type="PANTHER" id="PTHR32294:SF0">
    <property type="entry name" value="DNA POLYMERASE III SUBUNIT ALPHA"/>
    <property type="match status" value="1"/>
</dbReference>
<organism evidence="4">
    <name type="scientific">Tolypothrix bouteillei VB521301</name>
    <dbReference type="NCBI Taxonomy" id="1479485"/>
    <lineage>
        <taxon>Bacteria</taxon>
        <taxon>Bacillati</taxon>
        <taxon>Cyanobacteriota</taxon>
        <taxon>Cyanophyceae</taxon>
        <taxon>Nostocales</taxon>
        <taxon>Tolypothrichaceae</taxon>
        <taxon>Tolypothrix</taxon>
    </lineage>
</organism>